<dbReference type="FunFam" id="3.30.70.270:FF:000001">
    <property type="entry name" value="Diguanylate cyclase domain protein"/>
    <property type="match status" value="1"/>
</dbReference>
<keyword evidence="3 6" id="KW-1133">Transmembrane helix</keyword>
<dbReference type="PROSITE" id="PS50839">
    <property type="entry name" value="CHASE"/>
    <property type="match status" value="1"/>
</dbReference>
<dbReference type="Gene3D" id="3.30.70.270">
    <property type="match status" value="1"/>
</dbReference>
<feature type="domain" description="PAS" evidence="7">
    <location>
        <begin position="433"/>
        <end position="480"/>
    </location>
</feature>
<feature type="transmembrane region" description="Helical" evidence="6">
    <location>
        <begin position="6"/>
        <end position="30"/>
    </location>
</feature>
<dbReference type="SMART" id="SM01079">
    <property type="entry name" value="CHASE"/>
    <property type="match status" value="1"/>
</dbReference>
<dbReference type="NCBIfam" id="TIGR00254">
    <property type="entry name" value="GGDEF"/>
    <property type="match status" value="1"/>
</dbReference>
<comment type="subcellular location">
    <subcellularLocation>
        <location evidence="1">Membrane</location>
    </subcellularLocation>
</comment>
<dbReference type="NCBIfam" id="TIGR00229">
    <property type="entry name" value="sensory_box"/>
    <property type="match status" value="2"/>
</dbReference>
<dbReference type="Pfam" id="PF03924">
    <property type="entry name" value="CHASE"/>
    <property type="match status" value="1"/>
</dbReference>
<keyword evidence="13" id="KW-1185">Reference proteome</keyword>
<dbReference type="GO" id="GO:0071111">
    <property type="term" value="F:cyclic-guanylate-specific phosphodiesterase activity"/>
    <property type="evidence" value="ECO:0007669"/>
    <property type="project" value="UniProtKB-EC"/>
</dbReference>
<feature type="domain" description="PAS" evidence="7">
    <location>
        <begin position="318"/>
        <end position="360"/>
    </location>
</feature>
<evidence type="ECO:0000256" key="5">
    <source>
        <dbReference type="ARBA" id="ARBA00051114"/>
    </source>
</evidence>
<keyword evidence="2 6" id="KW-0812">Transmembrane</keyword>
<reference evidence="12 13" key="2">
    <citation type="journal article" date="2017" name="Genome Announc.">
        <title>Draft genome sequence of Aquitalea magnusonii strain H3, a plant growth-promoting bacterium of duckweed Lemna minor.</title>
        <authorList>
            <person name="Ishizawa H."/>
            <person name="Kuroda M."/>
            <person name="Ike M."/>
        </authorList>
    </citation>
    <scope>NUCLEOTIDE SEQUENCE [LARGE SCALE GENOMIC DNA]</scope>
    <source>
        <strain evidence="12 13">H3</strain>
    </source>
</reference>
<protein>
    <submittedName>
        <fullName evidence="12">Diguanylate cyclase</fullName>
    </submittedName>
</protein>
<dbReference type="InterPro" id="IPR001610">
    <property type="entry name" value="PAC"/>
</dbReference>
<evidence type="ECO:0000256" key="4">
    <source>
        <dbReference type="ARBA" id="ARBA00023136"/>
    </source>
</evidence>
<dbReference type="EMBL" id="AP018823">
    <property type="protein sequence ID" value="BBF87273.1"/>
    <property type="molecule type" value="Genomic_DNA"/>
</dbReference>
<evidence type="ECO:0000313" key="13">
    <source>
        <dbReference type="Proteomes" id="UP000198290"/>
    </source>
</evidence>
<dbReference type="PROSITE" id="PS50113">
    <property type="entry name" value="PAC"/>
    <property type="match status" value="2"/>
</dbReference>
<evidence type="ECO:0000259" key="11">
    <source>
        <dbReference type="PROSITE" id="PS50887"/>
    </source>
</evidence>
<dbReference type="SMART" id="SM00267">
    <property type="entry name" value="GGDEF"/>
    <property type="match status" value="1"/>
</dbReference>
<feature type="domain" description="PAC" evidence="8">
    <location>
        <begin position="389"/>
        <end position="439"/>
    </location>
</feature>
<dbReference type="SMART" id="SM00086">
    <property type="entry name" value="PAC"/>
    <property type="match status" value="2"/>
</dbReference>
<keyword evidence="4 6" id="KW-0472">Membrane</keyword>
<evidence type="ECO:0000259" key="10">
    <source>
        <dbReference type="PROSITE" id="PS50883"/>
    </source>
</evidence>
<gene>
    <name evidence="12" type="ORF">DLM_3689</name>
</gene>
<dbReference type="Pfam" id="PF13426">
    <property type="entry name" value="PAS_9"/>
    <property type="match status" value="2"/>
</dbReference>
<dbReference type="Proteomes" id="UP000198290">
    <property type="component" value="Chromosome"/>
</dbReference>
<dbReference type="InterPro" id="IPR000160">
    <property type="entry name" value="GGDEF_dom"/>
</dbReference>
<evidence type="ECO:0000259" key="9">
    <source>
        <dbReference type="PROSITE" id="PS50839"/>
    </source>
</evidence>
<dbReference type="SUPFAM" id="SSF55785">
    <property type="entry name" value="PYP-like sensor domain (PAS domain)"/>
    <property type="match status" value="2"/>
</dbReference>
<dbReference type="InterPro" id="IPR006189">
    <property type="entry name" value="CHASE_dom"/>
</dbReference>
<feature type="domain" description="PAC" evidence="8">
    <location>
        <begin position="508"/>
        <end position="560"/>
    </location>
</feature>
<dbReference type="InterPro" id="IPR043128">
    <property type="entry name" value="Rev_trsase/Diguanyl_cyclase"/>
</dbReference>
<dbReference type="KEGG" id="amah:DLM_3689"/>
<dbReference type="SUPFAM" id="SSF55073">
    <property type="entry name" value="Nucleotide cyclase"/>
    <property type="match status" value="1"/>
</dbReference>
<feature type="domain" description="EAL" evidence="10">
    <location>
        <begin position="739"/>
        <end position="992"/>
    </location>
</feature>
<dbReference type="InterPro" id="IPR052155">
    <property type="entry name" value="Biofilm_reg_signaling"/>
</dbReference>
<dbReference type="RefSeq" id="WP_167467163.1">
    <property type="nucleotide sequence ID" value="NZ_AP018823.1"/>
</dbReference>
<comment type="catalytic activity">
    <reaction evidence="5">
        <text>3',3'-c-di-GMP + H2O = 5'-phosphoguanylyl(3'-&gt;5')guanosine + H(+)</text>
        <dbReference type="Rhea" id="RHEA:24902"/>
        <dbReference type="ChEBI" id="CHEBI:15377"/>
        <dbReference type="ChEBI" id="CHEBI:15378"/>
        <dbReference type="ChEBI" id="CHEBI:58754"/>
        <dbReference type="ChEBI" id="CHEBI:58805"/>
        <dbReference type="EC" id="3.1.4.52"/>
    </reaction>
    <physiologicalReaction direction="left-to-right" evidence="5">
        <dbReference type="Rhea" id="RHEA:24903"/>
    </physiologicalReaction>
</comment>
<dbReference type="InterPro" id="IPR029787">
    <property type="entry name" value="Nucleotide_cyclase"/>
</dbReference>
<dbReference type="InterPro" id="IPR000700">
    <property type="entry name" value="PAS-assoc_C"/>
</dbReference>
<dbReference type="Pfam" id="PF00990">
    <property type="entry name" value="GGDEF"/>
    <property type="match status" value="1"/>
</dbReference>
<dbReference type="InterPro" id="IPR042240">
    <property type="entry name" value="CHASE_sf"/>
</dbReference>
<dbReference type="Gene3D" id="3.30.450.20">
    <property type="entry name" value="PAS domain"/>
    <property type="match status" value="2"/>
</dbReference>
<dbReference type="SMART" id="SM00052">
    <property type="entry name" value="EAL"/>
    <property type="match status" value="1"/>
</dbReference>
<organism evidence="12 13">
    <name type="scientific">Aquitalea magnusonii</name>
    <dbReference type="NCBI Taxonomy" id="332411"/>
    <lineage>
        <taxon>Bacteria</taxon>
        <taxon>Pseudomonadati</taxon>
        <taxon>Pseudomonadota</taxon>
        <taxon>Betaproteobacteria</taxon>
        <taxon>Neisseriales</taxon>
        <taxon>Chromobacteriaceae</taxon>
        <taxon>Aquitalea</taxon>
    </lineage>
</organism>
<dbReference type="GO" id="GO:0016020">
    <property type="term" value="C:membrane"/>
    <property type="evidence" value="ECO:0007669"/>
    <property type="project" value="UniProtKB-SubCell"/>
</dbReference>
<evidence type="ECO:0000256" key="3">
    <source>
        <dbReference type="ARBA" id="ARBA00022989"/>
    </source>
</evidence>
<dbReference type="PANTHER" id="PTHR44757:SF2">
    <property type="entry name" value="BIOFILM ARCHITECTURE MAINTENANCE PROTEIN MBAA"/>
    <property type="match status" value="1"/>
</dbReference>
<dbReference type="GO" id="GO:0071732">
    <property type="term" value="P:cellular response to nitric oxide"/>
    <property type="evidence" value="ECO:0007669"/>
    <property type="project" value="UniProtKB-ARBA"/>
</dbReference>
<evidence type="ECO:0000256" key="2">
    <source>
        <dbReference type="ARBA" id="ARBA00022692"/>
    </source>
</evidence>
<reference evidence="13" key="3">
    <citation type="journal article" date="2017" name="Plant Physiol. Biochem.">
        <title>Differential oxidative and antioxidative response of duckweed Lemna minor toward plant growth promoting/inhibiting bacteria.</title>
        <authorList>
            <person name="Ishizawa H."/>
            <person name="Kuroda M."/>
            <person name="Morikawa M."/>
            <person name="Ike M."/>
        </authorList>
    </citation>
    <scope>NUCLEOTIDE SEQUENCE [LARGE SCALE GENOMIC DNA]</scope>
    <source>
        <strain evidence="13">H3</strain>
    </source>
</reference>
<dbReference type="SUPFAM" id="SSF141868">
    <property type="entry name" value="EAL domain-like"/>
    <property type="match status" value="1"/>
</dbReference>
<dbReference type="Gene3D" id="3.30.450.350">
    <property type="entry name" value="CHASE domain"/>
    <property type="match status" value="1"/>
</dbReference>
<dbReference type="Gene3D" id="3.20.20.450">
    <property type="entry name" value="EAL domain"/>
    <property type="match status" value="1"/>
</dbReference>
<sequence length="992" mass="111183">MNKIWRTWLISLCIALLSCLIGMAVVYVAARQDEELARSLALADATDRGNAVKVAVDRALSSTYALSAMVRQGRGRLEDFDTFARPLMSYYPGVMSLQLAPDGVVRQIYPLKGNEKALGHNLLADPARNKEAFMARNSGQMTLAGPFPLVQGGMGAVGRLPVFLNPDKNSPPVFWGFVIALMRFPDVLHGAGLDWLSKRGYHYSLWRQHPDSGQVQVLASSGGAELRLDDPVHFRINMPNGLWVLDVQPRDGWRNLHHLVINSLLVLTISILLGWLAWQMTELRRHRAELALLVALRTRALEQQTSEREAAEHAALSETLRQAALLQTASDGIHILDEQGRLTEYSPSFASMLGYEMAEMRHFVLSDWDKDIRPEQLQQLIRAGSSHGQRFETRHRRKDGSLLEVEINAKTVHIAGRPYLYASARDISERKHAEQLLRIAATAFEAQEGMVVTDCHTVILRVNSAFSKITGYTTDEVVGRKISLLQSGRHDSAFYQRMWQSLQELGAWQGEIWNRRKSGDIYPEWLSISAVLGDDGNVSHYVATMSDITQRKAAEDKIKRLAFYDPLTQLPNRRLLLDRLQMALEYSQHRQQCGALLFIDLDNFKTLNDTLGHDMGDRLLQEVAQRLNDCLRPGDTVARLGGDEFVVMLESLDSETALAAQQARSIGQHILETLSRPYPMLDGMHHSTCSMGAVLFDSAVGSVEELLKRADLAMYQAKAAGRNTLRFFDPEMQQAVTARAELEAALRRGLQQQQFVLYYQPQVDADGHITGAEALLRWQRPEHGLVGPVSFIPLAEESGLIVPLGEWALYTACRQLAEWARNPATARLQLAVNVSARQFHQAGFVEMVRNALLYSGAPAHRLKLELTESLLLQDVDDTVRKMNTLKQDGVCFSLDDFGTGYSSLSYIKRLPLDQLKIDQSFVRDIDSNSNDVSIIRTIVALADSMQLQVIAEGVETTTQRDFLLQQHCHAFQGYLFGRPMPIADFLSRLQTA</sequence>
<feature type="domain" description="GGDEF" evidence="11">
    <location>
        <begin position="592"/>
        <end position="730"/>
    </location>
</feature>
<reference evidence="13" key="1">
    <citation type="journal article" date="2017" name="Biotechnol. Biofuels">
        <title>Evaluation of environmental bacterial communities as a factor affecting the growth of duckweed Lemna minor.</title>
        <authorList>
            <person name="Ishizawa H."/>
            <person name="Kuroda M."/>
            <person name="Morikawa M."/>
            <person name="Ike M."/>
        </authorList>
    </citation>
    <scope>NUCLEOTIDE SEQUENCE [LARGE SCALE GENOMIC DNA]</scope>
    <source>
        <strain evidence="13">H3</strain>
    </source>
</reference>
<dbReference type="InterPro" id="IPR035919">
    <property type="entry name" value="EAL_sf"/>
</dbReference>
<dbReference type="InterPro" id="IPR001633">
    <property type="entry name" value="EAL_dom"/>
</dbReference>
<evidence type="ECO:0000256" key="1">
    <source>
        <dbReference type="ARBA" id="ARBA00004370"/>
    </source>
</evidence>
<proteinExistence type="predicted"/>
<dbReference type="Pfam" id="PF00563">
    <property type="entry name" value="EAL"/>
    <property type="match status" value="1"/>
</dbReference>
<dbReference type="InterPro" id="IPR035965">
    <property type="entry name" value="PAS-like_dom_sf"/>
</dbReference>
<dbReference type="PROSITE" id="PS50112">
    <property type="entry name" value="PAS"/>
    <property type="match status" value="2"/>
</dbReference>
<dbReference type="FunFam" id="3.20.20.450:FF:000001">
    <property type="entry name" value="Cyclic di-GMP phosphodiesterase yahA"/>
    <property type="match status" value="1"/>
</dbReference>
<evidence type="ECO:0000259" key="7">
    <source>
        <dbReference type="PROSITE" id="PS50112"/>
    </source>
</evidence>
<name>A0A3G9GKC5_9NEIS</name>
<dbReference type="STRING" id="332411.VI06_15275"/>
<dbReference type="PROSITE" id="PS51257">
    <property type="entry name" value="PROKAR_LIPOPROTEIN"/>
    <property type="match status" value="1"/>
</dbReference>
<dbReference type="GO" id="GO:0007165">
    <property type="term" value="P:signal transduction"/>
    <property type="evidence" value="ECO:0007669"/>
    <property type="project" value="UniProtKB-ARBA"/>
</dbReference>
<dbReference type="PROSITE" id="PS50887">
    <property type="entry name" value="GGDEF"/>
    <property type="match status" value="1"/>
</dbReference>
<dbReference type="PANTHER" id="PTHR44757">
    <property type="entry name" value="DIGUANYLATE CYCLASE DGCP"/>
    <property type="match status" value="1"/>
</dbReference>
<dbReference type="SMART" id="SM00091">
    <property type="entry name" value="PAS"/>
    <property type="match status" value="2"/>
</dbReference>
<accession>A0A3G9GKC5</accession>
<dbReference type="InterPro" id="IPR000014">
    <property type="entry name" value="PAS"/>
</dbReference>
<feature type="domain" description="CHASE" evidence="9">
    <location>
        <begin position="101"/>
        <end position="197"/>
    </location>
</feature>
<dbReference type="CDD" id="cd01948">
    <property type="entry name" value="EAL"/>
    <property type="match status" value="1"/>
</dbReference>
<dbReference type="CDD" id="cd00130">
    <property type="entry name" value="PAS"/>
    <property type="match status" value="2"/>
</dbReference>
<evidence type="ECO:0000259" key="8">
    <source>
        <dbReference type="PROSITE" id="PS50113"/>
    </source>
</evidence>
<dbReference type="PROSITE" id="PS50883">
    <property type="entry name" value="EAL"/>
    <property type="match status" value="1"/>
</dbReference>
<evidence type="ECO:0000313" key="12">
    <source>
        <dbReference type="EMBL" id="BBF87273.1"/>
    </source>
</evidence>
<evidence type="ECO:0000256" key="6">
    <source>
        <dbReference type="SAM" id="Phobius"/>
    </source>
</evidence>
<dbReference type="CDD" id="cd01949">
    <property type="entry name" value="GGDEF"/>
    <property type="match status" value="1"/>
</dbReference>
<dbReference type="AlphaFoldDB" id="A0A3G9GKC5"/>